<sequence length="93" mass="10703">MQEEVLGIKDKQGYLSFWNDNISYALRGCILIELALRRRIGVVRDAWRMRCVSSILNSLLMCLCRNDSRSPTARSRCSPHARPAKRCSTRPYA</sequence>
<organism evidence="7 8">
    <name type="scientific">Mycena metata</name>
    <dbReference type="NCBI Taxonomy" id="1033252"/>
    <lineage>
        <taxon>Eukaryota</taxon>
        <taxon>Fungi</taxon>
        <taxon>Dikarya</taxon>
        <taxon>Basidiomycota</taxon>
        <taxon>Agaricomycotina</taxon>
        <taxon>Agaricomycetes</taxon>
        <taxon>Agaricomycetidae</taxon>
        <taxon>Agaricales</taxon>
        <taxon>Marasmiineae</taxon>
        <taxon>Mycenaceae</taxon>
        <taxon>Mycena</taxon>
    </lineage>
</organism>
<dbReference type="GO" id="GO:0005802">
    <property type="term" value="C:trans-Golgi network"/>
    <property type="evidence" value="ECO:0007669"/>
    <property type="project" value="TreeGrafter"/>
</dbReference>
<dbReference type="PANTHER" id="PTHR12704:SF2">
    <property type="entry name" value="GOLGI PHOSPHOPROTEIN 3 HOMOLOG SAURON"/>
    <property type="match status" value="1"/>
</dbReference>
<feature type="compositionally biased region" description="Basic residues" evidence="6">
    <location>
        <begin position="77"/>
        <end position="93"/>
    </location>
</feature>
<gene>
    <name evidence="7" type="ORF">B0H16DRAFT_1541522</name>
</gene>
<dbReference type="GO" id="GO:0006890">
    <property type="term" value="P:retrograde vesicle-mediated transport, Golgi to endoplasmic reticulum"/>
    <property type="evidence" value="ECO:0007669"/>
    <property type="project" value="TreeGrafter"/>
</dbReference>
<dbReference type="GO" id="GO:0000139">
    <property type="term" value="C:Golgi membrane"/>
    <property type="evidence" value="ECO:0007669"/>
    <property type="project" value="UniProtKB-SubCell"/>
</dbReference>
<name>A0AAD7J340_9AGAR</name>
<evidence type="ECO:0000313" key="8">
    <source>
        <dbReference type="Proteomes" id="UP001215598"/>
    </source>
</evidence>
<dbReference type="GO" id="GO:0070273">
    <property type="term" value="F:phosphatidylinositol-4-phosphate binding"/>
    <property type="evidence" value="ECO:0007669"/>
    <property type="project" value="InterPro"/>
</dbReference>
<dbReference type="EMBL" id="JARKIB010000050">
    <property type="protein sequence ID" value="KAJ7755261.1"/>
    <property type="molecule type" value="Genomic_DNA"/>
</dbReference>
<evidence type="ECO:0000256" key="5">
    <source>
        <dbReference type="ARBA" id="ARBA00023136"/>
    </source>
</evidence>
<evidence type="ECO:0000256" key="1">
    <source>
        <dbReference type="ARBA" id="ARBA00004255"/>
    </source>
</evidence>
<keyword evidence="8" id="KW-1185">Reference proteome</keyword>
<dbReference type="Pfam" id="PF05719">
    <property type="entry name" value="GPP34"/>
    <property type="match status" value="1"/>
</dbReference>
<evidence type="ECO:0000256" key="4">
    <source>
        <dbReference type="ARBA" id="ARBA00023121"/>
    </source>
</evidence>
<dbReference type="PANTHER" id="PTHR12704">
    <property type="entry name" value="TRANS-GOLGI PROTEIN GMX33"/>
    <property type="match status" value="1"/>
</dbReference>
<proteinExistence type="inferred from homology"/>
<evidence type="ECO:0000256" key="3">
    <source>
        <dbReference type="ARBA" id="ARBA00023034"/>
    </source>
</evidence>
<dbReference type="GO" id="GO:0007030">
    <property type="term" value="P:Golgi organization"/>
    <property type="evidence" value="ECO:0007669"/>
    <property type="project" value="TreeGrafter"/>
</dbReference>
<reference evidence="7" key="1">
    <citation type="submission" date="2023-03" db="EMBL/GenBank/DDBJ databases">
        <title>Massive genome expansion in bonnet fungi (Mycena s.s.) driven by repeated elements and novel gene families across ecological guilds.</title>
        <authorList>
            <consortium name="Lawrence Berkeley National Laboratory"/>
            <person name="Harder C.B."/>
            <person name="Miyauchi S."/>
            <person name="Viragh M."/>
            <person name="Kuo A."/>
            <person name="Thoen E."/>
            <person name="Andreopoulos B."/>
            <person name="Lu D."/>
            <person name="Skrede I."/>
            <person name="Drula E."/>
            <person name="Henrissat B."/>
            <person name="Morin E."/>
            <person name="Kohler A."/>
            <person name="Barry K."/>
            <person name="LaButti K."/>
            <person name="Morin E."/>
            <person name="Salamov A."/>
            <person name="Lipzen A."/>
            <person name="Mereny Z."/>
            <person name="Hegedus B."/>
            <person name="Baldrian P."/>
            <person name="Stursova M."/>
            <person name="Weitz H."/>
            <person name="Taylor A."/>
            <person name="Grigoriev I.V."/>
            <person name="Nagy L.G."/>
            <person name="Martin F."/>
            <person name="Kauserud H."/>
        </authorList>
    </citation>
    <scope>NUCLEOTIDE SEQUENCE</scope>
    <source>
        <strain evidence="7">CBHHK182m</strain>
    </source>
</reference>
<evidence type="ECO:0000256" key="6">
    <source>
        <dbReference type="SAM" id="MobiDB-lite"/>
    </source>
</evidence>
<dbReference type="GO" id="GO:0043001">
    <property type="term" value="P:Golgi to plasma membrane protein transport"/>
    <property type="evidence" value="ECO:0007669"/>
    <property type="project" value="TreeGrafter"/>
</dbReference>
<protein>
    <submittedName>
        <fullName evidence="7">Uncharacterized protein</fullName>
    </submittedName>
</protein>
<dbReference type="Proteomes" id="UP001215598">
    <property type="component" value="Unassembled WGS sequence"/>
</dbReference>
<dbReference type="InterPro" id="IPR038261">
    <property type="entry name" value="GPP34-like_sf"/>
</dbReference>
<dbReference type="InterPro" id="IPR008628">
    <property type="entry name" value="GPP34-like"/>
</dbReference>
<keyword evidence="4" id="KW-0446">Lipid-binding</keyword>
<accession>A0AAD7J340</accession>
<keyword evidence="5" id="KW-0472">Membrane</keyword>
<feature type="region of interest" description="Disordered" evidence="6">
    <location>
        <begin position="69"/>
        <end position="93"/>
    </location>
</feature>
<evidence type="ECO:0000313" key="7">
    <source>
        <dbReference type="EMBL" id="KAJ7755261.1"/>
    </source>
</evidence>
<dbReference type="Gene3D" id="1.10.3630.10">
    <property type="entry name" value="yeast vps74-n-term truncation variant domain like"/>
    <property type="match status" value="1"/>
</dbReference>
<dbReference type="GO" id="GO:0005829">
    <property type="term" value="C:cytosol"/>
    <property type="evidence" value="ECO:0007669"/>
    <property type="project" value="TreeGrafter"/>
</dbReference>
<comment type="subcellular location">
    <subcellularLocation>
        <location evidence="1">Golgi apparatus membrane</location>
        <topology evidence="1">Peripheral membrane protein</topology>
        <orientation evidence="1">Cytoplasmic side</orientation>
    </subcellularLocation>
</comment>
<dbReference type="GO" id="GO:0031985">
    <property type="term" value="C:Golgi cisterna"/>
    <property type="evidence" value="ECO:0007669"/>
    <property type="project" value="TreeGrafter"/>
</dbReference>
<dbReference type="GO" id="GO:0048194">
    <property type="term" value="P:Golgi vesicle budding"/>
    <property type="evidence" value="ECO:0007669"/>
    <property type="project" value="TreeGrafter"/>
</dbReference>
<dbReference type="AlphaFoldDB" id="A0AAD7J340"/>
<evidence type="ECO:0000256" key="2">
    <source>
        <dbReference type="ARBA" id="ARBA00007284"/>
    </source>
</evidence>
<comment type="similarity">
    <text evidence="2">Belongs to the GOLPH3/VPS74 family.</text>
</comment>
<keyword evidence="3" id="KW-0333">Golgi apparatus</keyword>
<comment type="caution">
    <text evidence="7">The sequence shown here is derived from an EMBL/GenBank/DDBJ whole genome shotgun (WGS) entry which is preliminary data.</text>
</comment>